<evidence type="ECO:0000259" key="4">
    <source>
        <dbReference type="PROSITE" id="PS50043"/>
    </source>
</evidence>
<dbReference type="Pfam" id="PF03472">
    <property type="entry name" value="Autoind_bind"/>
    <property type="match status" value="1"/>
</dbReference>
<dbReference type="CDD" id="cd06170">
    <property type="entry name" value="LuxR_C_like"/>
    <property type="match status" value="1"/>
</dbReference>
<keyword evidence="2" id="KW-0238">DNA-binding</keyword>
<name>A0A5A9GPK3_AZOLI</name>
<comment type="caution">
    <text evidence="5">The sequence shown here is derived from an EMBL/GenBank/DDBJ whole genome shotgun (WGS) entry which is preliminary data.</text>
</comment>
<dbReference type="EMBL" id="VTTN01000005">
    <property type="protein sequence ID" value="KAA0595672.1"/>
    <property type="molecule type" value="Genomic_DNA"/>
</dbReference>
<dbReference type="RefSeq" id="WP_149231857.1">
    <property type="nucleotide sequence ID" value="NZ_JALJXJ010000006.1"/>
</dbReference>
<keyword evidence="6" id="KW-1185">Reference proteome</keyword>
<evidence type="ECO:0000256" key="2">
    <source>
        <dbReference type="ARBA" id="ARBA00023125"/>
    </source>
</evidence>
<dbReference type="Gene3D" id="3.30.450.80">
    <property type="entry name" value="Transcription factor LuxR-like, autoinducer-binding domain"/>
    <property type="match status" value="1"/>
</dbReference>
<dbReference type="GO" id="GO:0006355">
    <property type="term" value="P:regulation of DNA-templated transcription"/>
    <property type="evidence" value="ECO:0007669"/>
    <property type="project" value="InterPro"/>
</dbReference>
<proteinExistence type="predicted"/>
<dbReference type="PANTHER" id="PTHR44688:SF16">
    <property type="entry name" value="DNA-BINDING TRANSCRIPTIONAL ACTIVATOR DEVR_DOSR"/>
    <property type="match status" value="1"/>
</dbReference>
<dbReference type="InterPro" id="IPR005143">
    <property type="entry name" value="TF_LuxR_autoind-bd_dom"/>
</dbReference>
<dbReference type="InterPro" id="IPR036693">
    <property type="entry name" value="TF_LuxR_autoind-bd_dom_sf"/>
</dbReference>
<dbReference type="AlphaFoldDB" id="A0A5A9GPK3"/>
<dbReference type="PANTHER" id="PTHR44688">
    <property type="entry name" value="DNA-BINDING TRANSCRIPTIONAL ACTIVATOR DEVR_DOSR"/>
    <property type="match status" value="1"/>
</dbReference>
<organism evidence="5 6">
    <name type="scientific">Azospirillum lipoferum</name>
    <dbReference type="NCBI Taxonomy" id="193"/>
    <lineage>
        <taxon>Bacteria</taxon>
        <taxon>Pseudomonadati</taxon>
        <taxon>Pseudomonadota</taxon>
        <taxon>Alphaproteobacteria</taxon>
        <taxon>Rhodospirillales</taxon>
        <taxon>Azospirillaceae</taxon>
        <taxon>Azospirillum</taxon>
    </lineage>
</organism>
<dbReference type="Gene3D" id="1.10.10.10">
    <property type="entry name" value="Winged helix-like DNA-binding domain superfamily/Winged helix DNA-binding domain"/>
    <property type="match status" value="1"/>
</dbReference>
<accession>A0A5A9GPK3</accession>
<sequence length="242" mass="27408">MNTCQRYLKEIAKARHLEELQEAMNFVLSELSIESYAYLNVGVGTNSARSPFLIGNYKSDWTDYYIRNKLDLIDPVIEASIKSCVPFFWGVPEVVYASRPEQEVLFRQAASFGIRHGWTVPIHNCNGRIGTINICSSKEFDQFKEHIENLAMMLHVISIHFHASVCKCELADTKRSSIDLTTREKQCLEWAAKGKSRTDIAEIVGLSPRTVKFHIENAQKKFGVFSTRQAALQAVLSGMISI</sequence>
<keyword evidence="3" id="KW-0804">Transcription</keyword>
<dbReference type="InterPro" id="IPR036388">
    <property type="entry name" value="WH-like_DNA-bd_sf"/>
</dbReference>
<dbReference type="SUPFAM" id="SSF75516">
    <property type="entry name" value="Pheromone-binding domain of LuxR-like quorum-sensing transcription factors"/>
    <property type="match status" value="1"/>
</dbReference>
<dbReference type="Proteomes" id="UP000324927">
    <property type="component" value="Unassembled WGS sequence"/>
</dbReference>
<dbReference type="Pfam" id="PF00196">
    <property type="entry name" value="GerE"/>
    <property type="match status" value="1"/>
</dbReference>
<dbReference type="PROSITE" id="PS50043">
    <property type="entry name" value="HTH_LUXR_2"/>
    <property type="match status" value="1"/>
</dbReference>
<reference evidence="5 6" key="1">
    <citation type="submission" date="2019-08" db="EMBL/GenBank/DDBJ databases">
        <authorList>
            <person name="Grouzdev D."/>
            <person name="Tikhonova E."/>
            <person name="Kravchenko I."/>
        </authorList>
    </citation>
    <scope>NUCLEOTIDE SEQUENCE [LARGE SCALE GENOMIC DNA]</scope>
    <source>
        <strain evidence="5 6">59b</strain>
    </source>
</reference>
<gene>
    <name evidence="5" type="ORF">FZ942_14835</name>
</gene>
<dbReference type="PRINTS" id="PR00038">
    <property type="entry name" value="HTHLUXR"/>
</dbReference>
<feature type="domain" description="HTH luxR-type" evidence="4">
    <location>
        <begin position="173"/>
        <end position="238"/>
    </location>
</feature>
<keyword evidence="1" id="KW-0805">Transcription regulation</keyword>
<evidence type="ECO:0000313" key="5">
    <source>
        <dbReference type="EMBL" id="KAA0595672.1"/>
    </source>
</evidence>
<dbReference type="SMART" id="SM00421">
    <property type="entry name" value="HTH_LUXR"/>
    <property type="match status" value="1"/>
</dbReference>
<protein>
    <submittedName>
        <fullName evidence="5">LuxR family transcriptional regulator</fullName>
    </submittedName>
</protein>
<dbReference type="GO" id="GO:0003677">
    <property type="term" value="F:DNA binding"/>
    <property type="evidence" value="ECO:0007669"/>
    <property type="project" value="UniProtKB-KW"/>
</dbReference>
<dbReference type="InterPro" id="IPR016032">
    <property type="entry name" value="Sig_transdc_resp-reg_C-effctor"/>
</dbReference>
<evidence type="ECO:0000313" key="6">
    <source>
        <dbReference type="Proteomes" id="UP000324927"/>
    </source>
</evidence>
<evidence type="ECO:0000256" key="1">
    <source>
        <dbReference type="ARBA" id="ARBA00023015"/>
    </source>
</evidence>
<dbReference type="OrthoDB" id="7345476at2"/>
<dbReference type="SUPFAM" id="SSF46894">
    <property type="entry name" value="C-terminal effector domain of the bipartite response regulators"/>
    <property type="match status" value="1"/>
</dbReference>
<evidence type="ECO:0000256" key="3">
    <source>
        <dbReference type="ARBA" id="ARBA00023163"/>
    </source>
</evidence>
<dbReference type="InterPro" id="IPR000792">
    <property type="entry name" value="Tscrpt_reg_LuxR_C"/>
</dbReference>